<keyword evidence="6 7" id="KW-0539">Nucleus</keyword>
<feature type="region of interest" description="Disordered" evidence="8">
    <location>
        <begin position="159"/>
        <end position="179"/>
    </location>
</feature>
<dbReference type="AlphaFoldDB" id="A0A1B6K1M1"/>
<feature type="compositionally biased region" description="Polar residues" evidence="8">
    <location>
        <begin position="265"/>
        <end position="275"/>
    </location>
</feature>
<evidence type="ECO:0000259" key="9">
    <source>
        <dbReference type="Pfam" id="PF08743"/>
    </source>
</evidence>
<evidence type="ECO:0000256" key="2">
    <source>
        <dbReference type="ARBA" id="ARBA00008997"/>
    </source>
</evidence>
<evidence type="ECO:0000256" key="8">
    <source>
        <dbReference type="SAM" id="MobiDB-lite"/>
    </source>
</evidence>
<gene>
    <name evidence="10" type="ORF">g.26529</name>
</gene>
<evidence type="ECO:0000256" key="4">
    <source>
        <dbReference type="ARBA" id="ARBA00023172"/>
    </source>
</evidence>
<feature type="compositionally biased region" description="Low complexity" evidence="8">
    <location>
        <begin position="1"/>
        <end position="20"/>
    </location>
</feature>
<dbReference type="InterPro" id="IPR027786">
    <property type="entry name" value="Nse4/EID"/>
</dbReference>
<comment type="similarity">
    <text evidence="2 7">Belongs to the NSE4 family.</text>
</comment>
<dbReference type="GO" id="GO:0005634">
    <property type="term" value="C:nucleus"/>
    <property type="evidence" value="ECO:0007669"/>
    <property type="project" value="UniProtKB-SubCell"/>
</dbReference>
<dbReference type="PANTHER" id="PTHR16140">
    <property type="entry name" value="NON-STRUCTURAL MAINTENANCE OF CHROMOSOMES ELEMENT 4"/>
    <property type="match status" value="1"/>
</dbReference>
<keyword evidence="3 7" id="KW-0227">DNA damage</keyword>
<evidence type="ECO:0000256" key="5">
    <source>
        <dbReference type="ARBA" id="ARBA00023204"/>
    </source>
</evidence>
<evidence type="ECO:0000256" key="1">
    <source>
        <dbReference type="ARBA" id="ARBA00004123"/>
    </source>
</evidence>
<feature type="domain" description="Non-structural maintenance of chromosome element 4 C-terminal" evidence="9">
    <location>
        <begin position="212"/>
        <end position="304"/>
    </location>
</feature>
<dbReference type="EMBL" id="GECU01002354">
    <property type="protein sequence ID" value="JAT05353.1"/>
    <property type="molecule type" value="Transcribed_RNA"/>
</dbReference>
<dbReference type="GO" id="GO:0030915">
    <property type="term" value="C:Smc5-Smc6 complex"/>
    <property type="evidence" value="ECO:0007669"/>
    <property type="project" value="UniProtKB-UniRule"/>
</dbReference>
<keyword evidence="4 7" id="KW-0233">DNA recombination</keyword>
<evidence type="ECO:0000313" key="10">
    <source>
        <dbReference type="EMBL" id="JAT05353.1"/>
    </source>
</evidence>
<reference evidence="10" key="1">
    <citation type="submission" date="2015-11" db="EMBL/GenBank/DDBJ databases">
        <title>De novo transcriptome assembly of four potential Pierce s Disease insect vectors from Arizona vineyards.</title>
        <authorList>
            <person name="Tassone E.E."/>
        </authorList>
    </citation>
    <scope>NUCLEOTIDE SEQUENCE</scope>
</reference>
<dbReference type="GO" id="GO:0006310">
    <property type="term" value="P:DNA recombination"/>
    <property type="evidence" value="ECO:0007669"/>
    <property type="project" value="UniProtKB-UniRule"/>
</dbReference>
<comment type="subcellular location">
    <subcellularLocation>
        <location evidence="1 7">Nucleus</location>
    </subcellularLocation>
</comment>
<dbReference type="InterPro" id="IPR014854">
    <property type="entry name" value="Nse4_C"/>
</dbReference>
<feature type="compositionally biased region" description="Basic and acidic residues" evidence="8">
    <location>
        <begin position="168"/>
        <end position="179"/>
    </location>
</feature>
<dbReference type="PANTHER" id="PTHR16140:SF0">
    <property type="entry name" value="NON-STRUCTURAL MAINTENANCE OF CHROMOSOMES ELEMENT 4"/>
    <property type="match status" value="1"/>
</dbReference>
<keyword evidence="5 7" id="KW-0234">DNA repair</keyword>
<sequence>MSVQDYSQPSTSQSSRMSQSLNETPVSSEYINLLDKTNAIDGNRYTKENIKEINYVLEKADDILPRVKNTTELYLDAQILQSTTACLEEMTNNLDVGEGDFMLFTFAEQFKIKSLNNEGKPSWKFLARVAEPVVQNSLPSWSPLLGSFEFSVEVEASQQRKMRQAHKRDKETEKKEPLKMNKAEKTHNTVEEMVKYVFAKLKRHYKINHQQPINYFKFVINPTSFSATVENIFHVSFLVNDGYVKLELDGEFPMISPVLDGKENANPQNKSQPQNTERKQNIFSMNMRHWRELSDGLKITEAMI</sequence>
<evidence type="ECO:0000256" key="3">
    <source>
        <dbReference type="ARBA" id="ARBA00022763"/>
    </source>
</evidence>
<accession>A0A1B6K1M1</accession>
<feature type="region of interest" description="Disordered" evidence="8">
    <location>
        <begin position="259"/>
        <end position="279"/>
    </location>
</feature>
<feature type="region of interest" description="Disordered" evidence="8">
    <location>
        <begin position="1"/>
        <end position="23"/>
    </location>
</feature>
<evidence type="ECO:0000256" key="6">
    <source>
        <dbReference type="ARBA" id="ARBA00023242"/>
    </source>
</evidence>
<evidence type="ECO:0000256" key="7">
    <source>
        <dbReference type="RuleBase" id="RU365071"/>
    </source>
</evidence>
<name>A0A1B6K1M1_9HEMI</name>
<dbReference type="GO" id="GO:0006281">
    <property type="term" value="P:DNA repair"/>
    <property type="evidence" value="ECO:0007669"/>
    <property type="project" value="UniProtKB-UniRule"/>
</dbReference>
<comment type="function">
    <text evidence="7">Component of the SMC5-SMC6 complex, that promotes sister chromatid alignment after DNA damage and facilitates double-stranded DNA breaks (DSBs) repair via homologous recombination between sister chromatids.</text>
</comment>
<proteinExistence type="inferred from homology"/>
<organism evidence="10">
    <name type="scientific">Homalodisca liturata</name>
    <dbReference type="NCBI Taxonomy" id="320908"/>
    <lineage>
        <taxon>Eukaryota</taxon>
        <taxon>Metazoa</taxon>
        <taxon>Ecdysozoa</taxon>
        <taxon>Arthropoda</taxon>
        <taxon>Hexapoda</taxon>
        <taxon>Insecta</taxon>
        <taxon>Pterygota</taxon>
        <taxon>Neoptera</taxon>
        <taxon>Paraneoptera</taxon>
        <taxon>Hemiptera</taxon>
        <taxon>Auchenorrhyncha</taxon>
        <taxon>Membracoidea</taxon>
        <taxon>Cicadellidae</taxon>
        <taxon>Cicadellinae</taxon>
        <taxon>Proconiini</taxon>
        <taxon>Homalodisca</taxon>
    </lineage>
</organism>
<dbReference type="Pfam" id="PF08743">
    <property type="entry name" value="Nse4_C"/>
    <property type="match status" value="1"/>
</dbReference>
<comment type="subunit">
    <text evidence="7">Component of the SMC5-SMC6 complex.</text>
</comment>
<protein>
    <recommendedName>
        <fullName evidence="7">Non-structural maintenance of chromosomes element 4</fullName>
    </recommendedName>
</protein>